<dbReference type="Pfam" id="PF00768">
    <property type="entry name" value="Peptidase_S11"/>
    <property type="match status" value="1"/>
</dbReference>
<protein>
    <submittedName>
        <fullName evidence="12">K01286 D-alanyl-D-alanine carboxypeptidase</fullName>
        <ecNumber evidence="12">3.4.16.4</ecNumber>
    </submittedName>
</protein>
<evidence type="ECO:0000256" key="5">
    <source>
        <dbReference type="ARBA" id="ARBA00022984"/>
    </source>
</evidence>
<evidence type="ECO:0000256" key="3">
    <source>
        <dbReference type="ARBA" id="ARBA00022801"/>
    </source>
</evidence>
<dbReference type="EC" id="3.4.16.4" evidence="12"/>
<dbReference type="GO" id="GO:0009252">
    <property type="term" value="P:peptidoglycan biosynthetic process"/>
    <property type="evidence" value="ECO:0007669"/>
    <property type="project" value="UniProtKB-KW"/>
</dbReference>
<dbReference type="InterPro" id="IPR012338">
    <property type="entry name" value="Beta-lactam/transpept-like"/>
</dbReference>
<dbReference type="Gene3D" id="3.30.70.1070">
    <property type="entry name" value="Sporulation related repeat"/>
    <property type="match status" value="1"/>
</dbReference>
<keyword evidence="6" id="KW-0961">Cell wall biogenesis/degradation</keyword>
<keyword evidence="4" id="KW-0133">Cell shape</keyword>
<dbReference type="InterPro" id="IPR001967">
    <property type="entry name" value="Peptidase_S11_N"/>
</dbReference>
<gene>
    <name evidence="12" type="primary">dac</name>
    <name evidence="12" type="ordered locus">SFHH103_01132</name>
</gene>
<keyword evidence="12" id="KW-0645">Protease</keyword>
<name>G9A4Y6_SINF1</name>
<dbReference type="GO" id="GO:0009002">
    <property type="term" value="F:serine-type D-Ala-D-Ala carboxypeptidase activity"/>
    <property type="evidence" value="ECO:0007669"/>
    <property type="project" value="UniProtKB-EC"/>
</dbReference>
<evidence type="ECO:0000256" key="9">
    <source>
        <dbReference type="RuleBase" id="RU004016"/>
    </source>
</evidence>
<feature type="active site" evidence="7">
    <location>
        <position position="217"/>
    </location>
</feature>
<dbReference type="HOGENOM" id="CLU_027070_1_1_5"/>
<dbReference type="InterPro" id="IPR007730">
    <property type="entry name" value="SPOR-like_dom"/>
</dbReference>
<dbReference type="KEGG" id="sfh:SFHH103_01132"/>
<reference evidence="12 13" key="1">
    <citation type="journal article" date="2012" name="J. Bacteriol.">
        <title>Genome sequence of the soybean symbiont Sinorhizobium fredii HH103.</title>
        <authorList>
            <person name="Weidner S."/>
            <person name="Becker A."/>
            <person name="Bonilla I."/>
            <person name="Jaenicke S."/>
            <person name="Lloret J."/>
            <person name="Margaret I."/>
            <person name="Puhler A."/>
            <person name="Ruiz-Sainz J.E."/>
            <person name="Schneiker-Bekel S."/>
            <person name="Szczepanowski R."/>
            <person name="Vinardell J.M."/>
            <person name="Zehner S."/>
            <person name="Gottfert M."/>
        </authorList>
    </citation>
    <scope>NUCLEOTIDE SEQUENCE [LARGE SCALE GENOMIC DNA]</scope>
    <source>
        <strain evidence="12 13">HH103</strain>
    </source>
</reference>
<dbReference type="EMBL" id="HE616890">
    <property type="protein sequence ID" value="CCE95630.1"/>
    <property type="molecule type" value="Genomic_DNA"/>
</dbReference>
<keyword evidence="2" id="KW-0732">Signal</keyword>
<dbReference type="PRINTS" id="PR00725">
    <property type="entry name" value="DADACBPTASE1"/>
</dbReference>
<dbReference type="PANTHER" id="PTHR21581:SF6">
    <property type="entry name" value="TRAFFICKING PROTEIN PARTICLE COMPLEX SUBUNIT 12"/>
    <property type="match status" value="1"/>
</dbReference>
<dbReference type="GO" id="GO:0071555">
    <property type="term" value="P:cell wall organization"/>
    <property type="evidence" value="ECO:0007669"/>
    <property type="project" value="UniProtKB-KW"/>
</dbReference>
<feature type="active site" description="Acyl-ester intermediate" evidence="7">
    <location>
        <position position="157"/>
    </location>
</feature>
<evidence type="ECO:0000256" key="2">
    <source>
        <dbReference type="ARBA" id="ARBA00022729"/>
    </source>
</evidence>
<dbReference type="GO" id="GO:0006508">
    <property type="term" value="P:proteolysis"/>
    <property type="evidence" value="ECO:0007669"/>
    <property type="project" value="InterPro"/>
</dbReference>
<dbReference type="GO" id="GO:0008360">
    <property type="term" value="P:regulation of cell shape"/>
    <property type="evidence" value="ECO:0007669"/>
    <property type="project" value="UniProtKB-KW"/>
</dbReference>
<evidence type="ECO:0000313" key="12">
    <source>
        <dbReference type="EMBL" id="CCE95630.1"/>
    </source>
</evidence>
<feature type="binding site" evidence="8">
    <location>
        <position position="319"/>
    </location>
    <ligand>
        <name>substrate</name>
    </ligand>
</feature>
<sequence length="584" mass="61331">MAGNRCLDGKIRSRPTRAVNLSKCRGGGCLLVDAASGCHTRTDNLTRKPIIHHKPIGNAIPILSRERSYPGLCPDDTHDIRMKSNAVSRSVFFDLAKRPLGGIAKAVGRVVLAGVVAGLVFSAPALANSKYAGIVVDAKTGKVLYGEDADQLRYPASLTKMMTLYLTFEALEAGRISKSTPVPFSKKAAAEPPSKLGVRAGKSITVEQAVLSLVTRSANDAATALGELLGGSEQRFARMMTNKARALGMTRTTYRNANGLPNTEQKTTARDQARLGLALRQHFPQYYDYFSTRSFRFGKQTIGNHNRLLGNVRGVDGIKTGYTRASGFNLVTSAQLEGRSIVAVVMGGTSGGSRDAQMRKLVAKYMPAASRRGNGNLIAEAPAAPVETVTETAVAAAEAQAVAAAAPVASPASDLPNTGPVPDFRYSGESVTNVEMAYAAAKPASDNPVLAAKAAPNTLDAQGATLARQAAVSADVDTQITNSVAKAEASAGAAARQSADVQPQGWVIQIGATSDKAQAMTLLGNAKEKGGKVLRDATPFTVAFGDGTAQVYRARFGGFDDQNKAVNACKVLKKKGFACWASQQ</sequence>
<accession>G9A4Y6</accession>
<dbReference type="InterPro" id="IPR018044">
    <property type="entry name" value="Peptidase_S11"/>
</dbReference>
<dbReference type="Pfam" id="PF05036">
    <property type="entry name" value="SPOR"/>
    <property type="match status" value="1"/>
</dbReference>
<dbReference type="Gene3D" id="3.40.710.10">
    <property type="entry name" value="DD-peptidase/beta-lactamase superfamily"/>
    <property type="match status" value="1"/>
</dbReference>
<feature type="domain" description="SPOR" evidence="11">
    <location>
        <begin position="500"/>
        <end position="584"/>
    </location>
</feature>
<keyword evidence="12" id="KW-0121">Carboxypeptidase</keyword>
<evidence type="ECO:0000256" key="6">
    <source>
        <dbReference type="ARBA" id="ARBA00023316"/>
    </source>
</evidence>
<comment type="similarity">
    <text evidence="1 9">Belongs to the peptidase S11 family.</text>
</comment>
<keyword evidence="5" id="KW-0573">Peptidoglycan synthesis</keyword>
<dbReference type="GO" id="GO:0042834">
    <property type="term" value="F:peptidoglycan binding"/>
    <property type="evidence" value="ECO:0007669"/>
    <property type="project" value="InterPro"/>
</dbReference>
<dbReference type="Proteomes" id="UP000007735">
    <property type="component" value="Chromosome"/>
</dbReference>
<evidence type="ECO:0000313" key="13">
    <source>
        <dbReference type="Proteomes" id="UP000007735"/>
    </source>
</evidence>
<evidence type="ECO:0000256" key="8">
    <source>
        <dbReference type="PIRSR" id="PIRSR618044-2"/>
    </source>
</evidence>
<dbReference type="InterPro" id="IPR036680">
    <property type="entry name" value="SPOR-like_sf"/>
</dbReference>
<dbReference type="PATRIC" id="fig|380.5.peg.1205"/>
<dbReference type="PROSITE" id="PS51724">
    <property type="entry name" value="SPOR"/>
    <property type="match status" value="1"/>
</dbReference>
<evidence type="ECO:0000256" key="10">
    <source>
        <dbReference type="SAM" id="MobiDB-lite"/>
    </source>
</evidence>
<evidence type="ECO:0000256" key="4">
    <source>
        <dbReference type="ARBA" id="ARBA00022960"/>
    </source>
</evidence>
<dbReference type="AlphaFoldDB" id="G9A4Y6"/>
<dbReference type="PANTHER" id="PTHR21581">
    <property type="entry name" value="D-ALANYL-D-ALANINE CARBOXYPEPTIDASE"/>
    <property type="match status" value="1"/>
</dbReference>
<feature type="region of interest" description="Disordered" evidence="10">
    <location>
        <begin position="406"/>
        <end position="426"/>
    </location>
</feature>
<dbReference type="eggNOG" id="COG1686">
    <property type="taxonomic scope" value="Bacteria"/>
</dbReference>
<feature type="active site" description="Proton acceptor" evidence="7">
    <location>
        <position position="160"/>
    </location>
</feature>
<evidence type="ECO:0000256" key="1">
    <source>
        <dbReference type="ARBA" id="ARBA00007164"/>
    </source>
</evidence>
<evidence type="ECO:0000259" key="11">
    <source>
        <dbReference type="PROSITE" id="PS51724"/>
    </source>
</evidence>
<dbReference type="SUPFAM" id="SSF56601">
    <property type="entry name" value="beta-lactamase/transpeptidase-like"/>
    <property type="match status" value="1"/>
</dbReference>
<evidence type="ECO:0000256" key="7">
    <source>
        <dbReference type="PIRSR" id="PIRSR618044-1"/>
    </source>
</evidence>
<dbReference type="STRING" id="1117943.SFHH103_01132"/>
<keyword evidence="3 12" id="KW-0378">Hydrolase</keyword>
<organism evidence="12 13">
    <name type="scientific">Sinorhizobium fredii (strain HH103)</name>
    <dbReference type="NCBI Taxonomy" id="1117943"/>
    <lineage>
        <taxon>Bacteria</taxon>
        <taxon>Pseudomonadati</taxon>
        <taxon>Pseudomonadota</taxon>
        <taxon>Alphaproteobacteria</taxon>
        <taxon>Hyphomicrobiales</taxon>
        <taxon>Rhizobiaceae</taxon>
        <taxon>Sinorhizobium/Ensifer group</taxon>
        <taxon>Sinorhizobium</taxon>
    </lineage>
</organism>
<dbReference type="SUPFAM" id="SSF110997">
    <property type="entry name" value="Sporulation related repeat"/>
    <property type="match status" value="1"/>
</dbReference>
<proteinExistence type="inferred from homology"/>